<dbReference type="SMART" id="SM00347">
    <property type="entry name" value="HTH_MARR"/>
    <property type="match status" value="1"/>
</dbReference>
<feature type="domain" description="HTH marR-type" evidence="1">
    <location>
        <begin position="19"/>
        <end position="150"/>
    </location>
</feature>
<dbReference type="HOGENOM" id="CLU_083287_35_2_7"/>
<dbReference type="AlphaFoldDB" id="A0LHD3"/>
<name>A0LHD3_SYNFM</name>
<dbReference type="KEGG" id="sfu:Sfum_1142"/>
<dbReference type="InterPro" id="IPR036390">
    <property type="entry name" value="WH_DNA-bd_sf"/>
</dbReference>
<dbReference type="InterPro" id="IPR039422">
    <property type="entry name" value="MarR/SlyA-like"/>
</dbReference>
<dbReference type="GO" id="GO:0006950">
    <property type="term" value="P:response to stress"/>
    <property type="evidence" value="ECO:0007669"/>
    <property type="project" value="TreeGrafter"/>
</dbReference>
<dbReference type="PROSITE" id="PS50995">
    <property type="entry name" value="HTH_MARR_2"/>
    <property type="match status" value="1"/>
</dbReference>
<evidence type="ECO:0000259" key="1">
    <source>
        <dbReference type="PROSITE" id="PS50995"/>
    </source>
</evidence>
<dbReference type="PANTHER" id="PTHR33164">
    <property type="entry name" value="TRANSCRIPTIONAL REGULATOR, MARR FAMILY"/>
    <property type="match status" value="1"/>
</dbReference>
<gene>
    <name evidence="2" type="ordered locus">Sfum_1142</name>
</gene>
<dbReference type="eggNOG" id="COG1846">
    <property type="taxonomic scope" value="Bacteria"/>
</dbReference>
<protein>
    <submittedName>
        <fullName evidence="2">Transcriptional regulator, MarR family</fullName>
    </submittedName>
</protein>
<accession>A0LHD3</accession>
<organism evidence="2 3">
    <name type="scientific">Syntrophobacter fumaroxidans (strain DSM 10017 / MPOB)</name>
    <dbReference type="NCBI Taxonomy" id="335543"/>
    <lineage>
        <taxon>Bacteria</taxon>
        <taxon>Pseudomonadati</taxon>
        <taxon>Thermodesulfobacteriota</taxon>
        <taxon>Syntrophobacteria</taxon>
        <taxon>Syntrophobacterales</taxon>
        <taxon>Syntrophobacteraceae</taxon>
        <taxon>Syntrophobacter</taxon>
    </lineage>
</organism>
<dbReference type="InterPro" id="IPR036388">
    <property type="entry name" value="WH-like_DNA-bd_sf"/>
</dbReference>
<dbReference type="SUPFAM" id="SSF46785">
    <property type="entry name" value="Winged helix' DNA-binding domain"/>
    <property type="match status" value="1"/>
</dbReference>
<reference evidence="2 3" key="1">
    <citation type="submission" date="2006-10" db="EMBL/GenBank/DDBJ databases">
        <title>Complete sequence of Syntrophobacter fumaroxidans MPOB.</title>
        <authorList>
            <consortium name="US DOE Joint Genome Institute"/>
            <person name="Copeland A."/>
            <person name="Lucas S."/>
            <person name="Lapidus A."/>
            <person name="Barry K."/>
            <person name="Detter J.C."/>
            <person name="Glavina del Rio T."/>
            <person name="Hammon N."/>
            <person name="Israni S."/>
            <person name="Pitluck S."/>
            <person name="Goltsman E.G."/>
            <person name="Martinez M."/>
            <person name="Schmutz J."/>
            <person name="Larimer F."/>
            <person name="Land M."/>
            <person name="Hauser L."/>
            <person name="Kyrpides N."/>
            <person name="Kim E."/>
            <person name="Boone D.R."/>
            <person name="Brockman F."/>
            <person name="Culley D."/>
            <person name="Ferry J."/>
            <person name="Gunsalus R."/>
            <person name="McInerney M.J."/>
            <person name="Morrison M."/>
            <person name="Plugge C."/>
            <person name="Rohlin L."/>
            <person name="Scholten J."/>
            <person name="Sieber J."/>
            <person name="Stams A.J.M."/>
            <person name="Worm P."/>
            <person name="Henstra A.M."/>
            <person name="Richardson P."/>
        </authorList>
    </citation>
    <scope>NUCLEOTIDE SEQUENCE [LARGE SCALE GENOMIC DNA]</scope>
    <source>
        <strain evidence="3">DSM 10017 / MPOB</strain>
    </source>
</reference>
<dbReference type="EMBL" id="CP000478">
    <property type="protein sequence ID" value="ABK16835.1"/>
    <property type="molecule type" value="Genomic_DNA"/>
</dbReference>
<dbReference type="InterPro" id="IPR000835">
    <property type="entry name" value="HTH_MarR-typ"/>
</dbReference>
<dbReference type="OrthoDB" id="195851at2"/>
<keyword evidence="3" id="KW-1185">Reference proteome</keyword>
<dbReference type="GO" id="GO:0003700">
    <property type="term" value="F:DNA-binding transcription factor activity"/>
    <property type="evidence" value="ECO:0007669"/>
    <property type="project" value="InterPro"/>
</dbReference>
<dbReference type="RefSeq" id="WP_011698006.1">
    <property type="nucleotide sequence ID" value="NC_008554.1"/>
</dbReference>
<sequence>MKPSATDTPDHARCLEIGRTCACYSLRKAARAVTRLYDDFLRPSGLRVTQFSVLMTARIRAPITLTRLAHLTVMDRTTLTRNLKVLEKKKLIKTEPGEDRRERQVRLTDLGEEKLVEAIPLWEEAQSRITSGLGEERMDGFQRDLLRVVSLAR</sequence>
<proteinExistence type="predicted"/>
<evidence type="ECO:0000313" key="3">
    <source>
        <dbReference type="Proteomes" id="UP000001784"/>
    </source>
</evidence>
<dbReference type="Proteomes" id="UP000001784">
    <property type="component" value="Chromosome"/>
</dbReference>
<evidence type="ECO:0000313" key="2">
    <source>
        <dbReference type="EMBL" id="ABK16835.1"/>
    </source>
</evidence>
<dbReference type="Gene3D" id="1.10.10.10">
    <property type="entry name" value="Winged helix-like DNA-binding domain superfamily/Winged helix DNA-binding domain"/>
    <property type="match status" value="1"/>
</dbReference>
<dbReference type="InParanoid" id="A0LHD3"/>
<dbReference type="STRING" id="335543.Sfum_1142"/>
<dbReference type="Pfam" id="PF12802">
    <property type="entry name" value="MarR_2"/>
    <property type="match status" value="1"/>
</dbReference>
<dbReference type="PANTHER" id="PTHR33164:SF105">
    <property type="entry name" value="TRANSCRIPTIONAL REPRESSOR PROTEIN-RELATED"/>
    <property type="match status" value="1"/>
</dbReference>